<dbReference type="InterPro" id="IPR002469">
    <property type="entry name" value="Peptidase_S9B_N"/>
</dbReference>
<name>A0A1Q2M7K3_9GAMM</name>
<keyword evidence="3" id="KW-0732">Signal</keyword>
<keyword evidence="1" id="KW-0378">Hydrolase</keyword>
<dbReference type="eggNOG" id="COG1506">
    <property type="taxonomic scope" value="Bacteria"/>
</dbReference>
<feature type="domain" description="Dipeptidylpeptidase IV N-terminal" evidence="5">
    <location>
        <begin position="189"/>
        <end position="280"/>
    </location>
</feature>
<feature type="signal peptide" evidence="3">
    <location>
        <begin position="1"/>
        <end position="19"/>
    </location>
</feature>
<dbReference type="PANTHER" id="PTHR42776">
    <property type="entry name" value="SERINE PEPTIDASE S9 FAMILY MEMBER"/>
    <property type="match status" value="1"/>
</dbReference>
<dbReference type="InterPro" id="IPR011659">
    <property type="entry name" value="WD40"/>
</dbReference>
<dbReference type="Pfam" id="PF00326">
    <property type="entry name" value="Peptidase_S9"/>
    <property type="match status" value="1"/>
</dbReference>
<evidence type="ECO:0000313" key="7">
    <source>
        <dbReference type="Proteomes" id="UP000188219"/>
    </source>
</evidence>
<dbReference type="SUPFAM" id="SSF82171">
    <property type="entry name" value="DPP6 N-terminal domain-like"/>
    <property type="match status" value="1"/>
</dbReference>
<dbReference type="RefSeq" id="WP_077406237.1">
    <property type="nucleotide sequence ID" value="NZ_CP019650.1"/>
</dbReference>
<dbReference type="SUPFAM" id="SSF53474">
    <property type="entry name" value="alpha/beta-Hydrolases"/>
    <property type="match status" value="1"/>
</dbReference>
<keyword evidence="2" id="KW-0645">Protease</keyword>
<feature type="chain" id="PRO_5012817668" evidence="3">
    <location>
        <begin position="20"/>
        <end position="689"/>
    </location>
</feature>
<sequence length="689" mass="76665">MNRFAQFISAALLATPALATEETAKFSYDDVFNLEYASSPQFSNDSETIFYVRNFMDKMADKKRSNLWRIGADGSDHRPLTAGKYSDSSPQLSPDGKVLAFVSDRSGSAQIHLLWLDNGHFLQISHLPHYPAGLTWSPDGSMLAFSMFVPESKPLPVKLPTPPKGATWADKPVFIDRATYRADGRGYLKQGHSQIFVLPREGGTPRQITSGEFNHSGTLSWAPDGNAIYFSANRNPDHELEPGNSELYKANLTSGDIQPVTERYGPDYEPRLSPDGKYLAYLGYDDEHLGYHNVALNVLDLSQGTTRVIETATDRSVNQFRWLSDSKRIAYAYDDYGSTKIAITRLNGSEKLVAKDAGGLSLGRPYGGAHFDVSASGKVIYTHTDGMQPAELAITSGRQPQVLTSLNSDLLPFRDMAQVEEITYKSSYDGREIQGWVAYPPNFDPEKKYPLLLEIHGGPFANYGPRFAAEIQLFAAAGYVTLYTNPRGSTSYGHEFANLIHHNYPSQDYDDLISGVDALISQGYINEDQLYVTGGSGGGTLTAWIISKTDRFRAAVVAKPVINWESFVLTADYSRFFTKYWFSGMPWEKPEEYRRRSPLTYVGNVETPTLLLTGEQDYRTPISETEQFYQALKLRQVPTAMVRIPGASHGIAARPSQLIAKVASILYWFDEYKNEADEAEKPAVAVSDQ</sequence>
<dbReference type="InterPro" id="IPR029058">
    <property type="entry name" value="AB_hydrolase_fold"/>
</dbReference>
<accession>A0A1Q2M7K3</accession>
<evidence type="ECO:0000256" key="3">
    <source>
        <dbReference type="SAM" id="SignalP"/>
    </source>
</evidence>
<dbReference type="InterPro" id="IPR011042">
    <property type="entry name" value="6-blade_b-propeller_TolB-like"/>
</dbReference>
<dbReference type="InterPro" id="IPR001375">
    <property type="entry name" value="Peptidase_S9_cat"/>
</dbReference>
<dbReference type="Pfam" id="PF00930">
    <property type="entry name" value="DPPIV_N"/>
    <property type="match status" value="1"/>
</dbReference>
<proteinExistence type="predicted"/>
<protein>
    <submittedName>
        <fullName evidence="6">Peptidase S9 family protein</fullName>
    </submittedName>
</protein>
<keyword evidence="2" id="KW-0720">Serine protease</keyword>
<dbReference type="PANTHER" id="PTHR42776:SF27">
    <property type="entry name" value="DIPEPTIDYL PEPTIDASE FAMILY MEMBER 6"/>
    <property type="match status" value="1"/>
</dbReference>
<dbReference type="OrthoDB" id="9812921at2"/>
<feature type="domain" description="Peptidase S9 prolyl oligopeptidase catalytic" evidence="4">
    <location>
        <begin position="466"/>
        <end position="673"/>
    </location>
</feature>
<dbReference type="Proteomes" id="UP000188219">
    <property type="component" value="Chromosome"/>
</dbReference>
<dbReference type="Gene3D" id="3.40.50.1820">
    <property type="entry name" value="alpha/beta hydrolase"/>
    <property type="match status" value="1"/>
</dbReference>
<reference evidence="6" key="1">
    <citation type="submission" date="2017-02" db="EMBL/GenBank/DDBJ databases">
        <title>Genome of Microbulbifer agarilyticus GP101.</title>
        <authorList>
            <person name="Jung J."/>
            <person name="Bae S.S."/>
            <person name="Baek K."/>
        </authorList>
    </citation>
    <scope>NUCLEOTIDE SEQUENCE [LARGE SCALE GENOMIC DNA]</scope>
    <source>
        <strain evidence="6">GP101</strain>
    </source>
</reference>
<dbReference type="eggNOG" id="COG0823">
    <property type="taxonomic scope" value="Bacteria"/>
</dbReference>
<gene>
    <name evidence="6" type="ORF">Mag101_13945</name>
</gene>
<dbReference type="EMBL" id="CP019650">
    <property type="protein sequence ID" value="AQQ68610.1"/>
    <property type="molecule type" value="Genomic_DNA"/>
</dbReference>
<dbReference type="STRING" id="260552.Mag101_13945"/>
<dbReference type="GO" id="GO:0006508">
    <property type="term" value="P:proteolysis"/>
    <property type="evidence" value="ECO:0007669"/>
    <property type="project" value="InterPro"/>
</dbReference>
<evidence type="ECO:0000313" key="6">
    <source>
        <dbReference type="EMBL" id="AQQ68610.1"/>
    </source>
</evidence>
<keyword evidence="7" id="KW-1185">Reference proteome</keyword>
<evidence type="ECO:0000259" key="5">
    <source>
        <dbReference type="Pfam" id="PF00930"/>
    </source>
</evidence>
<dbReference type="GO" id="GO:0004252">
    <property type="term" value="F:serine-type endopeptidase activity"/>
    <property type="evidence" value="ECO:0007669"/>
    <property type="project" value="TreeGrafter"/>
</dbReference>
<dbReference type="AlphaFoldDB" id="A0A1Q2M7K3"/>
<evidence type="ECO:0000259" key="4">
    <source>
        <dbReference type="Pfam" id="PF00326"/>
    </source>
</evidence>
<evidence type="ECO:0000256" key="2">
    <source>
        <dbReference type="ARBA" id="ARBA00022825"/>
    </source>
</evidence>
<dbReference type="Pfam" id="PF07676">
    <property type="entry name" value="PD40"/>
    <property type="match status" value="2"/>
</dbReference>
<organism evidence="6 7">
    <name type="scientific">Microbulbifer agarilyticus</name>
    <dbReference type="NCBI Taxonomy" id="260552"/>
    <lineage>
        <taxon>Bacteria</taxon>
        <taxon>Pseudomonadati</taxon>
        <taxon>Pseudomonadota</taxon>
        <taxon>Gammaproteobacteria</taxon>
        <taxon>Cellvibrionales</taxon>
        <taxon>Microbulbiferaceae</taxon>
        <taxon>Microbulbifer</taxon>
    </lineage>
</organism>
<dbReference type="Gene3D" id="2.120.10.30">
    <property type="entry name" value="TolB, C-terminal domain"/>
    <property type="match status" value="2"/>
</dbReference>
<evidence type="ECO:0000256" key="1">
    <source>
        <dbReference type="ARBA" id="ARBA00022801"/>
    </source>
</evidence>
<dbReference type="KEGG" id="maga:Mag101_13945"/>